<dbReference type="InterPro" id="IPR000014">
    <property type="entry name" value="PAS"/>
</dbReference>
<evidence type="ECO:0000313" key="11">
    <source>
        <dbReference type="Proteomes" id="UP001501469"/>
    </source>
</evidence>
<dbReference type="RefSeq" id="WP_345057399.1">
    <property type="nucleotide sequence ID" value="NZ_BAABDK010000029.1"/>
</dbReference>
<proteinExistence type="predicted"/>
<dbReference type="Gene3D" id="3.30.450.20">
    <property type="entry name" value="PAS domain"/>
    <property type="match status" value="1"/>
</dbReference>
<feature type="domain" description="PAC" evidence="9">
    <location>
        <begin position="92"/>
        <end position="144"/>
    </location>
</feature>
<organism evidence="10 11">
    <name type="scientific">Hymenobacter glaciei</name>
    <dbReference type="NCBI Taxonomy" id="877209"/>
    <lineage>
        <taxon>Bacteria</taxon>
        <taxon>Pseudomonadati</taxon>
        <taxon>Bacteroidota</taxon>
        <taxon>Cytophagia</taxon>
        <taxon>Cytophagales</taxon>
        <taxon>Hymenobacteraceae</taxon>
        <taxon>Hymenobacter</taxon>
    </lineage>
</organism>
<dbReference type="PROSITE" id="PS50113">
    <property type="entry name" value="PAC"/>
    <property type="match status" value="1"/>
</dbReference>
<accession>A0ABP7UM62</accession>
<sequence>MGSTSTKGHLAYDLRLTEERLVDLYDRAPCGYCSCLPDGTLVKLNQTLLGWLGYQYHELVAQKRLPDLFTLGGRIHYETHCAPLLALAGEVREISYLLRRRDGGTLPVLLSAVVQRDETDQPLVMRVTLFDITERRRYEQQLLRAKTEAEHQREQLRVQNEQLSRTNADLDAFVYTASHDLKQPINNLSGLFEELSRTATFHDPAAGQMLGLVESALGQLRDTIEGLAAVVKQQRLAETLPTEVVEMQPFAEEIIRGLASSDAEFTLDFTAVPALRMSRASLHSILVNLLSNSLHYAQPGRPPRIAVRTTRTEGTSVLSVEDNGRGIDLRRHRNELFQLFRRFHPEVPGTGVGLFLVNRLVTQAGGRIDVTSAVGEGTAFRLFLPDPLLPLAGGIA</sequence>
<evidence type="ECO:0000256" key="6">
    <source>
        <dbReference type="ARBA" id="ARBA00023136"/>
    </source>
</evidence>
<dbReference type="CDD" id="cd00130">
    <property type="entry name" value="PAS"/>
    <property type="match status" value="1"/>
</dbReference>
<keyword evidence="5" id="KW-0418">Kinase</keyword>
<keyword evidence="6" id="KW-0472">Membrane</keyword>
<evidence type="ECO:0000256" key="7">
    <source>
        <dbReference type="SAM" id="Coils"/>
    </source>
</evidence>
<reference evidence="11" key="1">
    <citation type="journal article" date="2019" name="Int. J. Syst. Evol. Microbiol.">
        <title>The Global Catalogue of Microorganisms (GCM) 10K type strain sequencing project: providing services to taxonomists for standard genome sequencing and annotation.</title>
        <authorList>
            <consortium name="The Broad Institute Genomics Platform"/>
            <consortium name="The Broad Institute Genome Sequencing Center for Infectious Disease"/>
            <person name="Wu L."/>
            <person name="Ma J."/>
        </authorList>
    </citation>
    <scope>NUCLEOTIDE SEQUENCE [LARGE SCALE GENOMIC DNA]</scope>
    <source>
        <strain evidence="11">JCM 17225</strain>
    </source>
</reference>
<dbReference type="InterPro" id="IPR036097">
    <property type="entry name" value="HisK_dim/P_sf"/>
</dbReference>
<feature type="domain" description="Histidine kinase" evidence="8">
    <location>
        <begin position="176"/>
        <end position="388"/>
    </location>
</feature>
<evidence type="ECO:0000259" key="9">
    <source>
        <dbReference type="PROSITE" id="PS50113"/>
    </source>
</evidence>
<keyword evidence="11" id="KW-1185">Reference proteome</keyword>
<dbReference type="Pfam" id="PF13426">
    <property type="entry name" value="PAS_9"/>
    <property type="match status" value="1"/>
</dbReference>
<dbReference type="SMART" id="SM00086">
    <property type="entry name" value="PAC"/>
    <property type="match status" value="1"/>
</dbReference>
<dbReference type="NCBIfam" id="TIGR00229">
    <property type="entry name" value="sensory_box"/>
    <property type="match status" value="1"/>
</dbReference>
<dbReference type="SUPFAM" id="SSF55785">
    <property type="entry name" value="PYP-like sensor domain (PAS domain)"/>
    <property type="match status" value="1"/>
</dbReference>
<dbReference type="SMART" id="SM00387">
    <property type="entry name" value="HATPase_c"/>
    <property type="match status" value="1"/>
</dbReference>
<dbReference type="EMBL" id="BAABDK010000029">
    <property type="protein sequence ID" value="GAA4047181.1"/>
    <property type="molecule type" value="Genomic_DNA"/>
</dbReference>
<evidence type="ECO:0000259" key="8">
    <source>
        <dbReference type="PROSITE" id="PS50109"/>
    </source>
</evidence>
<dbReference type="InterPro" id="IPR003594">
    <property type="entry name" value="HATPase_dom"/>
</dbReference>
<evidence type="ECO:0000256" key="1">
    <source>
        <dbReference type="ARBA" id="ARBA00000085"/>
    </source>
</evidence>
<dbReference type="Proteomes" id="UP001501469">
    <property type="component" value="Unassembled WGS sequence"/>
</dbReference>
<protein>
    <recommendedName>
        <fullName evidence="2">histidine kinase</fullName>
        <ecNumber evidence="2">2.7.13.3</ecNumber>
    </recommendedName>
</protein>
<keyword evidence="4" id="KW-0808">Transferase</keyword>
<dbReference type="Pfam" id="PF02518">
    <property type="entry name" value="HATPase_c"/>
    <property type="match status" value="1"/>
</dbReference>
<dbReference type="PRINTS" id="PR00344">
    <property type="entry name" value="BCTRLSENSOR"/>
</dbReference>
<dbReference type="EC" id="2.7.13.3" evidence="2"/>
<evidence type="ECO:0000256" key="5">
    <source>
        <dbReference type="ARBA" id="ARBA00022777"/>
    </source>
</evidence>
<keyword evidence="7" id="KW-0175">Coiled coil</keyword>
<dbReference type="PROSITE" id="PS50109">
    <property type="entry name" value="HIS_KIN"/>
    <property type="match status" value="1"/>
</dbReference>
<dbReference type="InterPro" id="IPR003661">
    <property type="entry name" value="HisK_dim/P_dom"/>
</dbReference>
<evidence type="ECO:0000256" key="3">
    <source>
        <dbReference type="ARBA" id="ARBA00022553"/>
    </source>
</evidence>
<dbReference type="Gene3D" id="1.10.287.130">
    <property type="match status" value="1"/>
</dbReference>
<dbReference type="InterPro" id="IPR005467">
    <property type="entry name" value="His_kinase_dom"/>
</dbReference>
<evidence type="ECO:0000256" key="4">
    <source>
        <dbReference type="ARBA" id="ARBA00022679"/>
    </source>
</evidence>
<dbReference type="SUPFAM" id="SSF47384">
    <property type="entry name" value="Homodimeric domain of signal transducing histidine kinase"/>
    <property type="match status" value="1"/>
</dbReference>
<dbReference type="CDD" id="cd00082">
    <property type="entry name" value="HisKA"/>
    <property type="match status" value="1"/>
</dbReference>
<feature type="coiled-coil region" evidence="7">
    <location>
        <begin position="135"/>
        <end position="169"/>
    </location>
</feature>
<comment type="catalytic activity">
    <reaction evidence="1">
        <text>ATP + protein L-histidine = ADP + protein N-phospho-L-histidine.</text>
        <dbReference type="EC" id="2.7.13.3"/>
    </reaction>
</comment>
<dbReference type="InterPro" id="IPR035965">
    <property type="entry name" value="PAS-like_dom_sf"/>
</dbReference>
<dbReference type="InterPro" id="IPR050351">
    <property type="entry name" value="BphY/WalK/GraS-like"/>
</dbReference>
<gene>
    <name evidence="10" type="ORF">GCM10022409_36650</name>
</gene>
<dbReference type="InterPro" id="IPR004358">
    <property type="entry name" value="Sig_transdc_His_kin-like_C"/>
</dbReference>
<name>A0ABP7UM62_9BACT</name>
<dbReference type="PANTHER" id="PTHR42878:SF15">
    <property type="entry name" value="BACTERIOPHYTOCHROME"/>
    <property type="match status" value="1"/>
</dbReference>
<dbReference type="PANTHER" id="PTHR42878">
    <property type="entry name" value="TWO-COMPONENT HISTIDINE KINASE"/>
    <property type="match status" value="1"/>
</dbReference>
<evidence type="ECO:0000313" key="10">
    <source>
        <dbReference type="EMBL" id="GAA4047181.1"/>
    </source>
</evidence>
<dbReference type="SUPFAM" id="SSF55874">
    <property type="entry name" value="ATPase domain of HSP90 chaperone/DNA topoisomerase II/histidine kinase"/>
    <property type="match status" value="1"/>
</dbReference>
<keyword evidence="3" id="KW-0597">Phosphoprotein</keyword>
<dbReference type="InterPro" id="IPR000700">
    <property type="entry name" value="PAS-assoc_C"/>
</dbReference>
<dbReference type="InterPro" id="IPR036890">
    <property type="entry name" value="HATPase_C_sf"/>
</dbReference>
<evidence type="ECO:0000256" key="2">
    <source>
        <dbReference type="ARBA" id="ARBA00012438"/>
    </source>
</evidence>
<dbReference type="Gene3D" id="3.30.565.10">
    <property type="entry name" value="Histidine kinase-like ATPase, C-terminal domain"/>
    <property type="match status" value="1"/>
</dbReference>
<comment type="caution">
    <text evidence="10">The sequence shown here is derived from an EMBL/GenBank/DDBJ whole genome shotgun (WGS) entry which is preliminary data.</text>
</comment>
<dbReference type="InterPro" id="IPR001610">
    <property type="entry name" value="PAC"/>
</dbReference>
<dbReference type="SMART" id="SM00388">
    <property type="entry name" value="HisKA"/>
    <property type="match status" value="1"/>
</dbReference>